<evidence type="ECO:0000313" key="1">
    <source>
        <dbReference type="EMBL" id="MBD8015528.1"/>
    </source>
</evidence>
<reference evidence="1 2" key="1">
    <citation type="submission" date="2020-08" db="EMBL/GenBank/DDBJ databases">
        <title>A Genomic Blueprint of the Chicken Gut Microbiome.</title>
        <authorList>
            <person name="Gilroy R."/>
            <person name="Ravi A."/>
            <person name="Getino M."/>
            <person name="Pursley I."/>
            <person name="Horton D.L."/>
            <person name="Alikhan N.-F."/>
            <person name="Baker D."/>
            <person name="Gharbi K."/>
            <person name="Hall N."/>
            <person name="Watson M."/>
            <person name="Adriaenssens E.M."/>
            <person name="Foster-Nyarko E."/>
            <person name="Jarju S."/>
            <person name="Secka A."/>
            <person name="Antonio M."/>
            <person name="Oren A."/>
            <person name="Chaudhuri R."/>
            <person name="La Ragione R.M."/>
            <person name="Hildebrand F."/>
            <person name="Pallen M.J."/>
        </authorList>
    </citation>
    <scope>NUCLEOTIDE SEQUENCE [LARGE SCALE GENOMIC DNA]</scope>
    <source>
        <strain evidence="1 2">Sa1BUA13</strain>
    </source>
</reference>
<protein>
    <submittedName>
        <fullName evidence="1">Uncharacterized protein</fullName>
    </submittedName>
</protein>
<evidence type="ECO:0000313" key="2">
    <source>
        <dbReference type="Proteomes" id="UP000658980"/>
    </source>
</evidence>
<dbReference type="RefSeq" id="WP_191715716.1">
    <property type="nucleotide sequence ID" value="NZ_JACSPU010000004.1"/>
</dbReference>
<proteinExistence type="predicted"/>
<dbReference type="EMBL" id="JACSPU010000004">
    <property type="protein sequence ID" value="MBD8015528.1"/>
    <property type="molecule type" value="Genomic_DNA"/>
</dbReference>
<comment type="caution">
    <text evidence="1">The sequence shown here is derived from an EMBL/GenBank/DDBJ whole genome shotgun (WGS) entry which is preliminary data.</text>
</comment>
<accession>A0ABR8WEU2</accession>
<organism evidence="1 2">
    <name type="scientific">Planococcus wigleyi</name>
    <dbReference type="NCBI Taxonomy" id="2762216"/>
    <lineage>
        <taxon>Bacteria</taxon>
        <taxon>Bacillati</taxon>
        <taxon>Bacillota</taxon>
        <taxon>Bacilli</taxon>
        <taxon>Bacillales</taxon>
        <taxon>Caryophanaceae</taxon>
        <taxon>Planococcus</taxon>
    </lineage>
</organism>
<dbReference type="Proteomes" id="UP000658980">
    <property type="component" value="Unassembled WGS sequence"/>
</dbReference>
<gene>
    <name evidence="1" type="ORF">H9630_11940</name>
</gene>
<name>A0ABR8WEU2_9BACL</name>
<keyword evidence="2" id="KW-1185">Reference proteome</keyword>
<sequence length="115" mass="13361">MTQYFYLASDQVLSPGNGSLEITEAPPEMIQGFRFPVQREVYNGITKPWQLREMHQYIMNHLNRYEKCTVQVPQLLNSNKVDMRIHKETLLKVAEFNHPQSLLLAEGESVTIRKG</sequence>